<gene>
    <name evidence="3" type="ORF">ARD30_08745</name>
</gene>
<accession>A0A0Q3KQB8</accession>
<protein>
    <recommendedName>
        <fullName evidence="2">Peptidase S9 prolyl oligopeptidase catalytic domain-containing protein</fullName>
    </recommendedName>
</protein>
<dbReference type="Pfam" id="PF00326">
    <property type="entry name" value="Peptidase_S9"/>
    <property type="match status" value="1"/>
</dbReference>
<dbReference type="GO" id="GO:0052689">
    <property type="term" value="F:carboxylic ester hydrolase activity"/>
    <property type="evidence" value="ECO:0007669"/>
    <property type="project" value="UniProtKB-ARBA"/>
</dbReference>
<dbReference type="InterPro" id="IPR001375">
    <property type="entry name" value="Peptidase_S9_cat"/>
</dbReference>
<organism evidence="3 4">
    <name type="scientific">Bosea thiooxidans</name>
    <dbReference type="NCBI Taxonomy" id="53254"/>
    <lineage>
        <taxon>Bacteria</taxon>
        <taxon>Pseudomonadati</taxon>
        <taxon>Pseudomonadota</taxon>
        <taxon>Alphaproteobacteria</taxon>
        <taxon>Hyphomicrobiales</taxon>
        <taxon>Boseaceae</taxon>
        <taxon>Bosea</taxon>
    </lineage>
</organism>
<dbReference type="STRING" id="53254.SAMN05660750_01107"/>
<evidence type="ECO:0000259" key="2">
    <source>
        <dbReference type="Pfam" id="PF00326"/>
    </source>
</evidence>
<evidence type="ECO:0000313" key="4">
    <source>
        <dbReference type="Proteomes" id="UP000051562"/>
    </source>
</evidence>
<dbReference type="AlphaFoldDB" id="A0A0Q3KQB8"/>
<reference evidence="3 4" key="1">
    <citation type="submission" date="2015-10" db="EMBL/GenBank/DDBJ databases">
        <title>Draft genome of Bosea thiooxidans.</title>
        <authorList>
            <person name="Wang X."/>
        </authorList>
    </citation>
    <scope>NUCLEOTIDE SEQUENCE [LARGE SCALE GENOMIC DNA]</scope>
    <source>
        <strain evidence="3 4">CGMCC 9174</strain>
    </source>
</reference>
<evidence type="ECO:0000256" key="1">
    <source>
        <dbReference type="ARBA" id="ARBA00022801"/>
    </source>
</evidence>
<name>A0A0Q3KQB8_9HYPH</name>
<feature type="domain" description="Peptidase S9 prolyl oligopeptidase catalytic" evidence="2">
    <location>
        <begin position="118"/>
        <end position="209"/>
    </location>
</feature>
<proteinExistence type="predicted"/>
<dbReference type="RefSeq" id="WP_055726777.1">
    <property type="nucleotide sequence ID" value="NZ_LMAR01000010.1"/>
</dbReference>
<comment type="caution">
    <text evidence="3">The sequence shown here is derived from an EMBL/GenBank/DDBJ whole genome shotgun (WGS) entry which is preliminary data.</text>
</comment>
<dbReference type="InterPro" id="IPR050261">
    <property type="entry name" value="FrsA_esterase"/>
</dbReference>
<dbReference type="InterPro" id="IPR029058">
    <property type="entry name" value="AB_hydrolase_fold"/>
</dbReference>
<dbReference type="Proteomes" id="UP000051562">
    <property type="component" value="Unassembled WGS sequence"/>
</dbReference>
<dbReference type="GO" id="GO:0008236">
    <property type="term" value="F:serine-type peptidase activity"/>
    <property type="evidence" value="ECO:0007669"/>
    <property type="project" value="InterPro"/>
</dbReference>
<dbReference type="Gene3D" id="3.40.50.1820">
    <property type="entry name" value="alpha/beta hydrolase"/>
    <property type="match status" value="1"/>
</dbReference>
<keyword evidence="4" id="KW-1185">Reference proteome</keyword>
<dbReference type="GO" id="GO:0006508">
    <property type="term" value="P:proteolysis"/>
    <property type="evidence" value="ECO:0007669"/>
    <property type="project" value="InterPro"/>
</dbReference>
<evidence type="ECO:0000313" key="3">
    <source>
        <dbReference type="EMBL" id="KQK31931.1"/>
    </source>
</evidence>
<dbReference type="PANTHER" id="PTHR22946:SF9">
    <property type="entry name" value="POLYKETIDE TRANSFERASE AF380"/>
    <property type="match status" value="1"/>
</dbReference>
<keyword evidence="1" id="KW-0378">Hydrolase</keyword>
<dbReference type="PANTHER" id="PTHR22946">
    <property type="entry name" value="DIENELACTONE HYDROLASE DOMAIN-CONTAINING PROTEIN-RELATED"/>
    <property type="match status" value="1"/>
</dbReference>
<dbReference type="EMBL" id="LMAR01000010">
    <property type="protein sequence ID" value="KQK31931.1"/>
    <property type="molecule type" value="Genomic_DNA"/>
</dbReference>
<sequence length="326" mass="34691">MSLFASGITFACDWIVPLKYAAAVSALALGLNTPAQAERANPWESVALPQPGRLSVERERADEQAWFVPVGKDAEGVDILLPARVFVPPGPGPFPLAVVSHGSPANAAARKTMAPPEYRAGADWLVSRGFMVVMPLRRGYGPRGGAWAETYGPCSQPDFVGGGLATADDIQAVTRYFADLPTVQADRILLVGQSAGGWGSLAAASRSPAGVRAVINFAGGRGGYAGGRPNQNCAPEKLIDAAATFGRTSKIPTLWIYTKNDRFFDGSLTTRMAEAYRAAGGDAEFHLLDSFGEDGHRLFPTAEGRAFWQPHTDRFLDRVLTMGAKP</sequence>
<dbReference type="SUPFAM" id="SSF53474">
    <property type="entry name" value="alpha/beta-Hydrolases"/>
    <property type="match status" value="1"/>
</dbReference>